<keyword evidence="11" id="KW-0129">CBS domain</keyword>
<dbReference type="GO" id="GO:0046872">
    <property type="term" value="F:metal ion binding"/>
    <property type="evidence" value="ECO:0007669"/>
    <property type="project" value="UniProtKB-KW"/>
</dbReference>
<gene>
    <name evidence="14" type="ORF">BBF96_02290</name>
</gene>
<keyword evidence="10 12" id="KW-0694">RNA-binding</keyword>
<evidence type="ECO:0000259" key="13">
    <source>
        <dbReference type="PROSITE" id="PS51371"/>
    </source>
</evidence>
<evidence type="ECO:0000256" key="9">
    <source>
        <dbReference type="ARBA" id="ARBA00022842"/>
    </source>
</evidence>
<dbReference type="Gene3D" id="3.30.460.10">
    <property type="entry name" value="Beta Polymerase, domain 2"/>
    <property type="match status" value="1"/>
</dbReference>
<dbReference type="CDD" id="cd05398">
    <property type="entry name" value="NT_ClassII-CCAase"/>
    <property type="match status" value="1"/>
</dbReference>
<dbReference type="InterPro" id="IPR046342">
    <property type="entry name" value="CBS_dom_sf"/>
</dbReference>
<dbReference type="Proteomes" id="UP000267250">
    <property type="component" value="Chromosome"/>
</dbReference>
<dbReference type="Pfam" id="PF01368">
    <property type="entry name" value="DHH"/>
    <property type="match status" value="1"/>
</dbReference>
<evidence type="ECO:0000256" key="12">
    <source>
        <dbReference type="RuleBase" id="RU003953"/>
    </source>
</evidence>
<evidence type="ECO:0000256" key="5">
    <source>
        <dbReference type="ARBA" id="ARBA00022694"/>
    </source>
</evidence>
<dbReference type="PROSITE" id="PS51371">
    <property type="entry name" value="CBS"/>
    <property type="match status" value="2"/>
</dbReference>
<dbReference type="InterPro" id="IPR000644">
    <property type="entry name" value="CBS_dom"/>
</dbReference>
<dbReference type="InterPro" id="IPR003156">
    <property type="entry name" value="DHHA1_dom"/>
</dbReference>
<dbReference type="InterPro" id="IPR052390">
    <property type="entry name" value="tRNA_nt/polyA_polymerase"/>
</dbReference>
<evidence type="ECO:0000256" key="2">
    <source>
        <dbReference type="ARBA" id="ARBA00007265"/>
    </source>
</evidence>
<dbReference type="SUPFAM" id="SSF81301">
    <property type="entry name" value="Nucleotidyltransferase"/>
    <property type="match status" value="1"/>
</dbReference>
<dbReference type="SMART" id="SM00116">
    <property type="entry name" value="CBS"/>
    <property type="match status" value="2"/>
</dbReference>
<dbReference type="InterPro" id="IPR001667">
    <property type="entry name" value="DDH_dom"/>
</dbReference>
<dbReference type="Gene3D" id="1.10.3090.10">
    <property type="entry name" value="cca-adding enzyme, domain 2"/>
    <property type="match status" value="1"/>
</dbReference>
<evidence type="ECO:0000256" key="7">
    <source>
        <dbReference type="ARBA" id="ARBA00022723"/>
    </source>
</evidence>
<feature type="domain" description="CBS" evidence="13">
    <location>
        <begin position="377"/>
        <end position="434"/>
    </location>
</feature>
<dbReference type="SUPFAM" id="SSF54631">
    <property type="entry name" value="CBS-domain pair"/>
    <property type="match status" value="1"/>
</dbReference>
<evidence type="ECO:0000256" key="11">
    <source>
        <dbReference type="PROSITE-ProRule" id="PRU00703"/>
    </source>
</evidence>
<dbReference type="KEGG" id="aft:BBF96_02290"/>
<dbReference type="PANTHER" id="PTHR47788">
    <property type="entry name" value="POLYA POLYMERASE"/>
    <property type="match status" value="1"/>
</dbReference>
<keyword evidence="7" id="KW-0479">Metal-binding</keyword>
<dbReference type="SUPFAM" id="SSF64182">
    <property type="entry name" value="DHH phosphoesterases"/>
    <property type="match status" value="1"/>
</dbReference>
<dbReference type="Gene3D" id="3.10.310.30">
    <property type="match status" value="1"/>
</dbReference>
<evidence type="ECO:0000256" key="3">
    <source>
        <dbReference type="ARBA" id="ARBA00022555"/>
    </source>
</evidence>
<name>A0A3S9SVH7_9FIRM</name>
<dbReference type="PANTHER" id="PTHR47788:SF1">
    <property type="entry name" value="A-ADDING TRNA NUCLEOTIDYLTRANSFERASE"/>
    <property type="match status" value="1"/>
</dbReference>
<reference evidence="14 15" key="1">
    <citation type="submission" date="2016-07" db="EMBL/GenBank/DDBJ databases">
        <title>Genome and transcriptome analysis of iron-reducing fermentative bacteria Anoxybacter fermentans.</title>
        <authorList>
            <person name="Zeng X."/>
            <person name="Shao Z."/>
        </authorList>
    </citation>
    <scope>NUCLEOTIDE SEQUENCE [LARGE SCALE GENOMIC DNA]</scope>
    <source>
        <strain evidence="14 15">DY22613</strain>
    </source>
</reference>
<dbReference type="AlphaFoldDB" id="A0A3S9SVH7"/>
<dbReference type="CDD" id="cd04595">
    <property type="entry name" value="CBS_pair_DHH_polyA_Pol_assoc"/>
    <property type="match status" value="1"/>
</dbReference>
<keyword evidence="6" id="KW-0548">Nucleotidyltransferase</keyword>
<dbReference type="RefSeq" id="WP_127015656.1">
    <property type="nucleotide sequence ID" value="NZ_CP016379.1"/>
</dbReference>
<evidence type="ECO:0000256" key="10">
    <source>
        <dbReference type="ARBA" id="ARBA00022884"/>
    </source>
</evidence>
<dbReference type="InterPro" id="IPR043519">
    <property type="entry name" value="NT_sf"/>
</dbReference>
<dbReference type="InterPro" id="IPR002646">
    <property type="entry name" value="PolA_pol_head_dom"/>
</dbReference>
<comment type="cofactor">
    <cofactor evidence="1">
        <name>Mg(2+)</name>
        <dbReference type="ChEBI" id="CHEBI:18420"/>
    </cofactor>
</comment>
<evidence type="ECO:0000256" key="4">
    <source>
        <dbReference type="ARBA" id="ARBA00022679"/>
    </source>
</evidence>
<dbReference type="InterPro" id="IPR038763">
    <property type="entry name" value="DHH_sf"/>
</dbReference>
<comment type="similarity">
    <text evidence="2 12">Belongs to the tRNA nucleotidyltransferase/poly(A) polymerase family.</text>
</comment>
<evidence type="ECO:0000313" key="14">
    <source>
        <dbReference type="EMBL" id="AZR72323.1"/>
    </source>
</evidence>
<dbReference type="Gene3D" id="3.10.580.10">
    <property type="entry name" value="CBS-domain"/>
    <property type="match status" value="1"/>
</dbReference>
<dbReference type="Gene3D" id="3.90.1640.10">
    <property type="entry name" value="inorganic pyrophosphatase (n-terminal core)"/>
    <property type="match status" value="1"/>
</dbReference>
<evidence type="ECO:0000256" key="6">
    <source>
        <dbReference type="ARBA" id="ARBA00022695"/>
    </source>
</evidence>
<dbReference type="OrthoDB" id="9805698at2"/>
<dbReference type="GO" id="GO:0000166">
    <property type="term" value="F:nucleotide binding"/>
    <property type="evidence" value="ECO:0007669"/>
    <property type="project" value="UniProtKB-KW"/>
</dbReference>
<keyword evidence="15" id="KW-1185">Reference proteome</keyword>
<evidence type="ECO:0000313" key="15">
    <source>
        <dbReference type="Proteomes" id="UP000267250"/>
    </source>
</evidence>
<keyword evidence="9" id="KW-0460">Magnesium</keyword>
<dbReference type="Pfam" id="PF00571">
    <property type="entry name" value="CBS"/>
    <property type="match status" value="2"/>
</dbReference>
<keyword evidence="4 12" id="KW-0808">Transferase</keyword>
<dbReference type="InterPro" id="IPR032828">
    <property type="entry name" value="PolyA_RNA-bd"/>
</dbReference>
<evidence type="ECO:0000256" key="8">
    <source>
        <dbReference type="ARBA" id="ARBA00022741"/>
    </source>
</evidence>
<proteinExistence type="inferred from homology"/>
<keyword evidence="3" id="KW-0820">tRNA-binding</keyword>
<organism evidence="14 15">
    <name type="scientific">Anoxybacter fermentans</name>
    <dbReference type="NCBI Taxonomy" id="1323375"/>
    <lineage>
        <taxon>Bacteria</taxon>
        <taxon>Bacillati</taxon>
        <taxon>Bacillota</taxon>
        <taxon>Clostridia</taxon>
        <taxon>Halanaerobiales</taxon>
        <taxon>Anoxybacter</taxon>
    </lineage>
</organism>
<evidence type="ECO:0000256" key="1">
    <source>
        <dbReference type="ARBA" id="ARBA00001946"/>
    </source>
</evidence>
<dbReference type="GO" id="GO:0016779">
    <property type="term" value="F:nucleotidyltransferase activity"/>
    <property type="evidence" value="ECO:0007669"/>
    <property type="project" value="UniProtKB-KW"/>
</dbReference>
<dbReference type="GO" id="GO:0008033">
    <property type="term" value="P:tRNA processing"/>
    <property type="evidence" value="ECO:0007669"/>
    <property type="project" value="UniProtKB-KW"/>
</dbReference>
<keyword evidence="8" id="KW-0547">Nucleotide-binding</keyword>
<keyword evidence="5" id="KW-0819">tRNA processing</keyword>
<sequence>MDVIITHEGTDFDGLAAMIAANKIYPDAVPVFPGYLSNQVKNFMALFKDQFQVFRPRDIDFKKIKRIILVDTKDPARVGPFRELLFNEEISKIVYDHHLLDEKIFDFDFVDYTSPVGSTTTILIQRIKSEEIPITPIEATLFALGIYHDTGCLTYSTTTPLDAEMVAFLLKKGARLSVVEKFVELPLNEAQQEVLNVLLDQVEHEVIHGLRIDIYSAVLQEYLLGINNIIHKLRDIREADLYFVVVEMEGRVLIVARSDVDSINLNQFLEYFGGGGHSGAASAVIKGAKLEDVKRKLKKMLHEYIQLPRLAKDIMTTPVKTVPPDATIRQVEEIMLRYGHSGLVIMDEDGIKGIFSRRDLDKVKKHNLSDVPVKGYMTRKVVTVSPNAPISQVQKLMVTHDIGRLPVVDENGELLGIITRTDLLNVLYGEDISVRPSYYGSSLVKVDPKYYNIQSCLAQTPPELFDLFCQIRDLSETLHVEPYLVGGFVRDLLLKRPNKDLDLVIEGDGIEFARKLHQVLGGKLDVHPNFGTATLDLNGFHLDVATARVEYYEYPAALPQVKPGRLKQDLYRRDFTINTLVISLSKEKFGWLIDFFGGNEDLKKGIIRGLHSFTFIDDPTRILRGIKFAVRFGFTIEEETDLLIRQAVEHGVIKELKGPRFWEELKSLLMEGKELKTLQYLDDYGILREIAPDFKLTDQQWKNLKRIDWVIQLFKDQCIVQRWLLVLMVIFANLSKETIERIANDWNLSLKDRAQLNFIHEEVYRVKEKLSEGKLRPSQIYNLLESLGSEELMYLVLISDSQLILDQVLEFYNRLRRIDVEVSGKDIINLGFSPGPLFKEVISKVKEAKLNGKVKSREEELEFIKEYLKERKGGQSEF</sequence>
<dbReference type="Pfam" id="PF01743">
    <property type="entry name" value="PolyA_pol"/>
    <property type="match status" value="1"/>
</dbReference>
<feature type="domain" description="CBS" evidence="13">
    <location>
        <begin position="315"/>
        <end position="371"/>
    </location>
</feature>
<dbReference type="SUPFAM" id="SSF81891">
    <property type="entry name" value="Poly A polymerase C-terminal region-like"/>
    <property type="match status" value="1"/>
</dbReference>
<dbReference type="Pfam" id="PF02272">
    <property type="entry name" value="DHHA1"/>
    <property type="match status" value="1"/>
</dbReference>
<dbReference type="EMBL" id="CP016379">
    <property type="protein sequence ID" value="AZR72323.1"/>
    <property type="molecule type" value="Genomic_DNA"/>
</dbReference>
<protein>
    <recommendedName>
        <fullName evidence="13">CBS domain-containing protein</fullName>
    </recommendedName>
</protein>
<dbReference type="GO" id="GO:0000049">
    <property type="term" value="F:tRNA binding"/>
    <property type="evidence" value="ECO:0007669"/>
    <property type="project" value="UniProtKB-KW"/>
</dbReference>
<accession>A0A3S9SVH7</accession>
<dbReference type="Pfam" id="PF12627">
    <property type="entry name" value="PolyA_pol_RNAbd"/>
    <property type="match status" value="1"/>
</dbReference>